<reference evidence="2" key="1">
    <citation type="submission" date="2021-02" db="EMBL/GenBank/DDBJ databases">
        <authorList>
            <person name="Dougan E. K."/>
            <person name="Rhodes N."/>
            <person name="Thang M."/>
            <person name="Chan C."/>
        </authorList>
    </citation>
    <scope>NUCLEOTIDE SEQUENCE</scope>
</reference>
<proteinExistence type="predicted"/>
<dbReference type="EMBL" id="CAJNJA010053199">
    <property type="protein sequence ID" value="CAE7849593.1"/>
    <property type="molecule type" value="Genomic_DNA"/>
</dbReference>
<protein>
    <submittedName>
        <fullName evidence="2">Uncharacterized protein</fullName>
    </submittedName>
</protein>
<evidence type="ECO:0000256" key="1">
    <source>
        <dbReference type="SAM" id="MobiDB-lite"/>
    </source>
</evidence>
<evidence type="ECO:0000313" key="3">
    <source>
        <dbReference type="Proteomes" id="UP000601435"/>
    </source>
</evidence>
<accession>A0A813A0K1</accession>
<organism evidence="2 3">
    <name type="scientific">Symbiodinium necroappetens</name>
    <dbReference type="NCBI Taxonomy" id="1628268"/>
    <lineage>
        <taxon>Eukaryota</taxon>
        <taxon>Sar</taxon>
        <taxon>Alveolata</taxon>
        <taxon>Dinophyceae</taxon>
        <taxon>Suessiales</taxon>
        <taxon>Symbiodiniaceae</taxon>
        <taxon>Symbiodinium</taxon>
    </lineage>
</organism>
<dbReference type="Proteomes" id="UP000601435">
    <property type="component" value="Unassembled WGS sequence"/>
</dbReference>
<evidence type="ECO:0000313" key="2">
    <source>
        <dbReference type="EMBL" id="CAE7849593.1"/>
    </source>
</evidence>
<keyword evidence="3" id="KW-1185">Reference proteome</keyword>
<dbReference type="AlphaFoldDB" id="A0A813A0K1"/>
<name>A0A813A0K1_9DINO</name>
<comment type="caution">
    <text evidence="2">The sequence shown here is derived from an EMBL/GenBank/DDBJ whole genome shotgun (WGS) entry which is preliminary data.</text>
</comment>
<feature type="region of interest" description="Disordered" evidence="1">
    <location>
        <begin position="80"/>
        <end position="134"/>
    </location>
</feature>
<sequence length="134" mass="14232">MIHGVETPFVQPVEVRVEAAEISIYDLPPNATSTEQAGRKSVMTAPLDMPLRLILSKAADHCGDTISKAVAVHVFIQDVDDESWDGSKHKDRKGKGNGDNSTGQGDKGNGDDGGDDGDDNPSAAGSDEKRRRTS</sequence>
<gene>
    <name evidence="2" type="ORF">SNEC2469_LOCUS26284</name>
</gene>